<reference evidence="2" key="3">
    <citation type="submission" date="2025-09" db="UniProtKB">
        <authorList>
            <consortium name="Ensembl"/>
        </authorList>
    </citation>
    <scope>IDENTIFICATION</scope>
</reference>
<dbReference type="PANTHER" id="PTHR14435">
    <property type="entry name" value="ZINC FINGER PROTEIN 106"/>
    <property type="match status" value="1"/>
</dbReference>
<feature type="region of interest" description="Disordered" evidence="1">
    <location>
        <begin position="1231"/>
        <end position="1299"/>
    </location>
</feature>
<dbReference type="GO" id="GO:0003723">
    <property type="term" value="F:RNA binding"/>
    <property type="evidence" value="ECO:0007669"/>
    <property type="project" value="InterPro"/>
</dbReference>
<feature type="compositionally biased region" description="Acidic residues" evidence="1">
    <location>
        <begin position="161"/>
        <end position="170"/>
    </location>
</feature>
<accession>A0A8C3NCY7</accession>
<feature type="region of interest" description="Disordered" evidence="1">
    <location>
        <begin position="1498"/>
        <end position="1518"/>
    </location>
</feature>
<dbReference type="InterPro" id="IPR013087">
    <property type="entry name" value="Znf_C2H2_type"/>
</dbReference>
<feature type="compositionally biased region" description="Basic and acidic residues" evidence="1">
    <location>
        <begin position="733"/>
        <end position="752"/>
    </location>
</feature>
<dbReference type="GO" id="GO:0005829">
    <property type="term" value="C:cytosol"/>
    <property type="evidence" value="ECO:0007669"/>
    <property type="project" value="TreeGrafter"/>
</dbReference>
<feature type="compositionally biased region" description="Basic and acidic residues" evidence="1">
    <location>
        <begin position="1012"/>
        <end position="1027"/>
    </location>
</feature>
<feature type="compositionally biased region" description="Basic and acidic residues" evidence="1">
    <location>
        <begin position="498"/>
        <end position="522"/>
    </location>
</feature>
<feature type="compositionally biased region" description="Basic and acidic residues" evidence="1">
    <location>
        <begin position="1503"/>
        <end position="1515"/>
    </location>
</feature>
<feature type="compositionally biased region" description="Basic and acidic residues" evidence="1">
    <location>
        <begin position="199"/>
        <end position="219"/>
    </location>
</feature>
<feature type="compositionally biased region" description="Polar residues" evidence="1">
    <location>
        <begin position="624"/>
        <end position="637"/>
    </location>
</feature>
<feature type="compositionally biased region" description="Polar residues" evidence="1">
    <location>
        <begin position="1240"/>
        <end position="1258"/>
    </location>
</feature>
<dbReference type="PANTHER" id="PTHR14435:SF2">
    <property type="entry name" value="ZINC FINGER PROTEIN 106"/>
    <property type="match status" value="1"/>
</dbReference>
<dbReference type="PROSITE" id="PS00028">
    <property type="entry name" value="ZINC_FINGER_C2H2_1"/>
    <property type="match status" value="1"/>
</dbReference>
<feature type="compositionally biased region" description="Basic and acidic residues" evidence="1">
    <location>
        <begin position="1541"/>
        <end position="1552"/>
    </location>
</feature>
<feature type="region of interest" description="Disordered" evidence="1">
    <location>
        <begin position="1534"/>
        <end position="1584"/>
    </location>
</feature>
<dbReference type="GO" id="GO:0017124">
    <property type="term" value="F:SH3 domain binding"/>
    <property type="evidence" value="ECO:0007669"/>
    <property type="project" value="TreeGrafter"/>
</dbReference>
<feature type="compositionally biased region" description="Basic and acidic residues" evidence="1">
    <location>
        <begin position="1451"/>
        <end position="1463"/>
    </location>
</feature>
<feature type="compositionally biased region" description="Polar residues" evidence="1">
    <location>
        <begin position="484"/>
        <end position="497"/>
    </location>
</feature>
<evidence type="ECO:0000313" key="2">
    <source>
        <dbReference type="Ensembl" id="ENSCPVP00000019374.1"/>
    </source>
</evidence>
<feature type="compositionally biased region" description="Polar residues" evidence="1">
    <location>
        <begin position="1338"/>
        <end position="1347"/>
    </location>
</feature>
<dbReference type="GO" id="GO:0016020">
    <property type="term" value="C:membrane"/>
    <property type="evidence" value="ECO:0007669"/>
    <property type="project" value="TreeGrafter"/>
</dbReference>
<feature type="compositionally biased region" description="Polar residues" evidence="1">
    <location>
        <begin position="1060"/>
        <end position="1074"/>
    </location>
</feature>
<dbReference type="GO" id="GO:0008286">
    <property type="term" value="P:insulin receptor signaling pathway"/>
    <property type="evidence" value="ECO:0007669"/>
    <property type="project" value="TreeGrafter"/>
</dbReference>
<feature type="compositionally biased region" description="Polar residues" evidence="1">
    <location>
        <begin position="1001"/>
        <end position="1011"/>
    </location>
</feature>
<dbReference type="InterPro" id="IPR001680">
    <property type="entry name" value="WD40_rpt"/>
</dbReference>
<feature type="compositionally biased region" description="Polar residues" evidence="1">
    <location>
        <begin position="463"/>
        <end position="472"/>
    </location>
</feature>
<feature type="region of interest" description="Disordered" evidence="1">
    <location>
        <begin position="602"/>
        <end position="653"/>
    </location>
</feature>
<name>A0A8C3NCY7_GEOPR</name>
<dbReference type="FunFam" id="2.130.10.10:FF:000114">
    <property type="entry name" value="zinc finger protein 106 isoform X1"/>
    <property type="match status" value="1"/>
</dbReference>
<gene>
    <name evidence="2" type="primary">ZNF106</name>
</gene>
<dbReference type="InterPro" id="IPR042622">
    <property type="entry name" value="Znf106"/>
</dbReference>
<evidence type="ECO:0000256" key="1">
    <source>
        <dbReference type="SAM" id="MobiDB-lite"/>
    </source>
</evidence>
<feature type="region of interest" description="Disordered" evidence="1">
    <location>
        <begin position="1406"/>
        <end position="1480"/>
    </location>
</feature>
<feature type="region of interest" description="Disordered" evidence="1">
    <location>
        <begin position="365"/>
        <end position="390"/>
    </location>
</feature>
<feature type="region of interest" description="Disordered" evidence="1">
    <location>
        <begin position="146"/>
        <end position="234"/>
    </location>
</feature>
<feature type="region of interest" description="Disordered" evidence="1">
    <location>
        <begin position="17"/>
        <end position="45"/>
    </location>
</feature>
<organism evidence="2 3">
    <name type="scientific">Geospiza parvula</name>
    <name type="common">Small tree-finch</name>
    <name type="synonym">Camarhynchus parvulus</name>
    <dbReference type="NCBI Taxonomy" id="87175"/>
    <lineage>
        <taxon>Eukaryota</taxon>
        <taxon>Metazoa</taxon>
        <taxon>Chordata</taxon>
        <taxon>Craniata</taxon>
        <taxon>Vertebrata</taxon>
        <taxon>Euteleostomi</taxon>
        <taxon>Archelosauria</taxon>
        <taxon>Archosauria</taxon>
        <taxon>Dinosauria</taxon>
        <taxon>Saurischia</taxon>
        <taxon>Theropoda</taxon>
        <taxon>Coelurosauria</taxon>
        <taxon>Aves</taxon>
        <taxon>Neognathae</taxon>
        <taxon>Neoaves</taxon>
        <taxon>Telluraves</taxon>
        <taxon>Australaves</taxon>
        <taxon>Passeriformes</taxon>
        <taxon>Thraupidae</taxon>
        <taxon>Camarhynchus</taxon>
    </lineage>
</organism>
<reference evidence="2" key="2">
    <citation type="submission" date="2025-08" db="UniProtKB">
        <authorList>
            <consortium name="Ensembl"/>
        </authorList>
    </citation>
    <scope>IDENTIFICATION</scope>
</reference>
<feature type="region of interest" description="Disordered" evidence="1">
    <location>
        <begin position="484"/>
        <end position="530"/>
    </location>
</feature>
<feature type="compositionally biased region" description="Basic and acidic residues" evidence="1">
    <location>
        <begin position="445"/>
        <end position="456"/>
    </location>
</feature>
<dbReference type="SMART" id="SM00355">
    <property type="entry name" value="ZnF_C2H2"/>
    <property type="match status" value="3"/>
</dbReference>
<feature type="region of interest" description="Disordered" evidence="1">
    <location>
        <begin position="1060"/>
        <end position="1108"/>
    </location>
</feature>
<dbReference type="CTD" id="64397"/>
<sequence length="1942" mass="214526">MKFVRLSAVHDRPAAARTAFPGRPRGHAGVPSSVQRGRPPAGPLVGCAVPPPNRARSCGVGPVRTPCGRPDPGRCWPGLLGPTGEWAAGLLAWAGVRSEMEEHKRSMLHHRELENLKGRDSSHECRVCRVTLVGLSAYAKHISSQLHKDNVSAHDRKEEEKEAAEEEDLDRELIQLIKQKKERNRQTEPSCVNQELECDDRRSQRRREERAAYKEREAYDQSSWHHHNASQRDWKWEKDDYVSPRQGKFSHSQRNLNIHRHSGGAKGRSGWHQNVSGNPSIRHNYGNSGNAWHLSGRRGGASNWHHGARERNSTWHSEETGHFSSWNSKSYGGNWKPSPHGANGWNFGSSGDSYLSEPNIYSQERSAWQRPEKGNVLPHRNRRNRGDRLDFTSDELAAEGVLEFSTLKQPESKTSRASGKSVSPSRDKTYRWSPYPYQKTADQQPRSEDNVSKTSDKMGSVLTPLTDSSMKGETCEANISLSQLKNHEASSPSNGTSDHLDSCKVMEDSSSGEKPDRDDGRSNRMPSLKSPLLNITDTKLSLINQDANSLLKNVRLLLSSASGEEQNHLNAVNLETNSFSSYSSKLHAACVGNLQDNKDVLGSNLGEPMNNLSEAEQNPKGVQCNHSLQNAPLSSCKDTSDQNREETGKTLPKKEFRLGSLDVSGDDLMGSEKSEAKVEMLDSFLPCDTPEGKTTTSEREDDKKPSASSIASAELKNFTFQIEPTVSSSSSQDHLHVDLKSSQDREGNEECVKSRDQFEIEGFENPSDNELQKGGSQSGGLLLPDLSKLGLPASLQRDLTRHISLKSKVGTNLPEPNLNNARRIRNVNCLRRSETEKESGLKPTLRQILSASRRNVNWDQVIQQVTKKKQELGKGLPRFGIEMVPLVQNEQEGLELTEESDPTALEGFQWEGISLVSGSARKRSFSESSVIADRNPSAYSFFSEQAKMKESGQRQVIAASHPHHITSGYEANTDIEADQKEGTPSLALSPFMSERTEASRSHNLQATSEITGRTEEDQESPEKRTPLLEKQNVLEVSEENRPASNSASLFAMSNNIDAATDSSCTSGTEQNDSQGIGKKRRATGEGSSPEIPSLERKNKRRKIKGKKERSQVDQLLAISLREEELSRSLQNVDNSLLQARAALRAAYVEVQRFLVLKQQITMEMSTLRSQRIQILQGLQETYEPPELSEQLSCSALTERRNSKSQMAADSIPSSSLLPVLDTLSSSVPPRGAAVPVTVPSPFQSSGNTPSNTPDSSVQVKREPVSPKGTELNVNSVLQSSPCPPQTEEVEQNDEETNQKTSVYPVITAAISLAGLAACFQHTDQDVHEPAADEGQSGLPENSSPHSVSVFSKREANDTAAERLLVDQCSTSLSKHSVLLEVPMDKTPKLSAEPSEQHLTMAAVPAEKGNRRRRKLRKKKTLRAAHVPDNSDTEQDMIDFKPVRKVKGGKVPKGEKVTPPREEGEVTAQAARNKDENDSDASLELVEVSAPQCEVVDVGSSVSGDEKPDSPSKRDSCNSVDQAVLEASCSGYDEVSSTSEIDTNRRNDGKKSVAETQTSISFLRGSKNSSEVSSEPGEDEEPTEGTFEGHLAAVNAIQIFGNLLYTCSADKTVCAYNLVSRKCVAIFEGHTSKVNCLLVTQTNGKNAALYTGSSDHTINCYNIKTKECMEQFKLEDRVLCLHSRWRILYAGLANGTVVTFSIKNNKQVDTFECHGPRAVSCLATAQEGARKLLVVGSYDCTISVRDARNGLLLRTLEGHSKTILCMKVVNDLVFSGSSDQSVHAHNIHTGELVRIYKGHNHAVTVVNILGKVMVTACLDKFVRVYELQSHDRLQVYGGHSDMIMCMTIHKSMIYTGCYDGSVRAVRLNLMQNYRCWWHGCSLIFGVVDHLKQHLLTDHTNPNFQTLKCRWKNCDAFFTSRKGSKQDAVGHIERHAEDDSRIDS</sequence>
<dbReference type="Pfam" id="PF00400">
    <property type="entry name" value="WD40"/>
    <property type="match status" value="6"/>
</dbReference>
<proteinExistence type="predicted"/>
<feature type="compositionally biased region" description="Polar residues" evidence="1">
    <location>
        <begin position="415"/>
        <end position="424"/>
    </location>
</feature>
<keyword evidence="3" id="KW-1185">Reference proteome</keyword>
<dbReference type="CDD" id="cd00200">
    <property type="entry name" value="WD40"/>
    <property type="match status" value="1"/>
</dbReference>
<dbReference type="Proteomes" id="UP000694382">
    <property type="component" value="Chromosome 5"/>
</dbReference>
<dbReference type="RefSeq" id="XP_030806381.1">
    <property type="nucleotide sequence ID" value="XM_030950521.1"/>
</dbReference>
<dbReference type="Ensembl" id="ENSCPVT00000020244.2">
    <property type="protein sequence ID" value="ENSCPVP00000019374.1"/>
    <property type="gene ID" value="ENSCPVG00000014121.2"/>
</dbReference>
<dbReference type="GeneID" id="115904814"/>
<evidence type="ECO:0000313" key="3">
    <source>
        <dbReference type="Proteomes" id="UP000694382"/>
    </source>
</evidence>
<feature type="compositionally biased region" description="Polar residues" evidence="1">
    <location>
        <begin position="1553"/>
        <end position="1572"/>
    </location>
</feature>
<feature type="compositionally biased region" description="Basic residues" evidence="1">
    <location>
        <begin position="1409"/>
        <end position="1422"/>
    </location>
</feature>
<dbReference type="SMART" id="SM00320">
    <property type="entry name" value="WD40"/>
    <property type="match status" value="6"/>
</dbReference>
<feature type="compositionally biased region" description="Polar residues" evidence="1">
    <location>
        <begin position="1271"/>
        <end position="1280"/>
    </location>
</feature>
<feature type="region of interest" description="Disordered" evidence="1">
    <location>
        <begin position="993"/>
        <end position="1048"/>
    </location>
</feature>
<feature type="compositionally biased region" description="Basic residues" evidence="1">
    <location>
        <begin position="1097"/>
        <end position="1107"/>
    </location>
</feature>
<reference evidence="2" key="1">
    <citation type="submission" date="2020-02" db="EMBL/GenBank/DDBJ databases">
        <authorList>
            <person name="Enbody D E."/>
            <person name="Pettersson E M."/>
        </authorList>
    </citation>
    <scope>NUCLEOTIDE SEQUENCE [LARGE SCALE GENOMIC DNA]</scope>
</reference>
<dbReference type="InterPro" id="IPR015943">
    <property type="entry name" value="WD40/YVTN_repeat-like_dom_sf"/>
</dbReference>
<feature type="compositionally biased region" description="Basic and acidic residues" evidence="1">
    <location>
        <begin position="638"/>
        <end position="653"/>
    </location>
</feature>
<feature type="region of interest" description="Disordered" evidence="1">
    <location>
        <begin position="724"/>
        <end position="752"/>
    </location>
</feature>
<feature type="compositionally biased region" description="Basic and acidic residues" evidence="1">
    <location>
        <begin position="696"/>
        <end position="705"/>
    </location>
</feature>
<protein>
    <submittedName>
        <fullName evidence="2">Zinc finger protein 106</fullName>
    </submittedName>
</protein>
<feature type="region of interest" description="Disordered" evidence="1">
    <location>
        <begin position="407"/>
        <end position="472"/>
    </location>
</feature>
<dbReference type="Gene3D" id="2.130.10.10">
    <property type="entry name" value="YVTN repeat-like/Quinoprotein amine dehydrogenase"/>
    <property type="match status" value="2"/>
</dbReference>
<feature type="region of interest" description="Disordered" evidence="1">
    <location>
        <begin position="1326"/>
        <end position="1347"/>
    </location>
</feature>
<feature type="compositionally biased region" description="Basic and acidic residues" evidence="1">
    <location>
        <begin position="146"/>
        <end position="160"/>
    </location>
</feature>
<dbReference type="SUPFAM" id="SSF50978">
    <property type="entry name" value="WD40 repeat-like"/>
    <property type="match status" value="1"/>
</dbReference>
<feature type="region of interest" description="Disordered" evidence="1">
    <location>
        <begin position="683"/>
        <end position="710"/>
    </location>
</feature>
<dbReference type="InterPro" id="IPR036322">
    <property type="entry name" value="WD40_repeat_dom_sf"/>
</dbReference>